<dbReference type="PANTHER" id="PTHR36984:SF3">
    <property type="entry name" value="CRISPR-ASSOCIATED ENDORIBONUCLEASE CAS6"/>
    <property type="match status" value="1"/>
</dbReference>
<evidence type="ECO:0000256" key="1">
    <source>
        <dbReference type="ARBA" id="ARBA00023118"/>
    </source>
</evidence>
<dbReference type="EMBL" id="JAARRL010000012">
    <property type="protein sequence ID" value="MBC1500720.1"/>
    <property type="molecule type" value="Genomic_DNA"/>
</dbReference>
<evidence type="ECO:0000313" key="4">
    <source>
        <dbReference type="EMBL" id="MBC1500720.1"/>
    </source>
</evidence>
<sequence>MRLKIVCELSDEKFPLNFRRKILMIFKTGLKQSYPEVFEELYGTNTQKDFTFSVYFENGVFGKNEITVTSKRLIINFSTGNAEQAIMFYNAFTNLRGKATRISDTCDLRIISVNIVKMKPIASNSIVFKVLSPIVCRDHNRDTQKDWFYMFEDEQFVPLLKRNLLIKLQDKYGDFVGQDIAAMKITPVSMKKTVALHYDISIVCSLGLIEIEAPKYLLEHVLNEGLGSLTGTGFGMLEQA</sequence>
<dbReference type="InterPro" id="IPR045747">
    <property type="entry name" value="CRISPR-assoc_prot_Cas6_N_sf"/>
</dbReference>
<accession>A0A1S7FRX7</accession>
<evidence type="ECO:0000313" key="6">
    <source>
        <dbReference type="Proteomes" id="UP000564536"/>
    </source>
</evidence>
<dbReference type="AlphaFoldDB" id="A0A1S7FRX7"/>
<dbReference type="Proteomes" id="UP000223060">
    <property type="component" value="Chromosome"/>
</dbReference>
<evidence type="ECO:0000313" key="3">
    <source>
        <dbReference type="EMBL" id="AQY50206.1"/>
    </source>
</evidence>
<dbReference type="RefSeq" id="WP_036060778.1">
    <property type="nucleotide sequence ID" value="NZ_CP011102.1"/>
</dbReference>
<dbReference type="GO" id="GO:0051607">
    <property type="term" value="P:defense response to virus"/>
    <property type="evidence" value="ECO:0007669"/>
    <property type="project" value="UniProtKB-KW"/>
</dbReference>
<reference evidence="5" key="1">
    <citation type="submission" date="2015-03" db="EMBL/GenBank/DDBJ databases">
        <authorList>
            <person name="Ferrari E."/>
            <person name="Walter M.C."/>
            <person name="Huptas C."/>
            <person name="Scherer S."/>
            <person name="Mueller-Herbst S."/>
        </authorList>
    </citation>
    <scope>NUCLEOTIDE SEQUENCE [LARGE SCALE GENOMIC DNA]</scope>
    <source>
        <strain evidence="5">LWP01</strain>
    </source>
</reference>
<feature type="domain" description="CRISPR associated protein Cas6 C-terminal" evidence="2">
    <location>
        <begin position="118"/>
        <end position="238"/>
    </location>
</feature>
<organism evidence="3 5">
    <name type="scientific">Listeria weihenstephanensis</name>
    <dbReference type="NCBI Taxonomy" id="1006155"/>
    <lineage>
        <taxon>Bacteria</taxon>
        <taxon>Bacillati</taxon>
        <taxon>Bacillota</taxon>
        <taxon>Bacilli</taxon>
        <taxon>Bacillales</taxon>
        <taxon>Listeriaceae</taxon>
        <taxon>Listeria</taxon>
    </lineage>
</organism>
<keyword evidence="1" id="KW-0051">Antiviral defense</keyword>
<dbReference type="InterPro" id="IPR010156">
    <property type="entry name" value="CRISPR-assoc_prot_Cas6"/>
</dbReference>
<dbReference type="Proteomes" id="UP000564536">
    <property type="component" value="Unassembled WGS sequence"/>
</dbReference>
<evidence type="ECO:0000259" key="2">
    <source>
        <dbReference type="Pfam" id="PF01881"/>
    </source>
</evidence>
<evidence type="ECO:0000313" key="5">
    <source>
        <dbReference type="Proteomes" id="UP000223060"/>
    </source>
</evidence>
<protein>
    <submittedName>
        <fullName evidence="4">CRISPR-associated endoribonuclease Cas6</fullName>
    </submittedName>
</protein>
<dbReference type="NCBIfam" id="TIGR01877">
    <property type="entry name" value="cas_cas6"/>
    <property type="match status" value="1"/>
</dbReference>
<name>A0A1S7FRX7_9LIST</name>
<dbReference type="PANTHER" id="PTHR36984">
    <property type="entry name" value="CRISPR-ASSOCIATED ENDORIBONUCLEASE CAS6 1"/>
    <property type="match status" value="1"/>
</dbReference>
<dbReference type="EMBL" id="CP011102">
    <property type="protein sequence ID" value="AQY50206.1"/>
    <property type="molecule type" value="Genomic_DNA"/>
</dbReference>
<dbReference type="Pfam" id="PF01881">
    <property type="entry name" value="Cas_Cas6_C"/>
    <property type="match status" value="1"/>
</dbReference>
<dbReference type="CDD" id="cd21140">
    <property type="entry name" value="Cas6_I-like"/>
    <property type="match status" value="1"/>
</dbReference>
<reference evidence="4 6" key="3">
    <citation type="submission" date="2020-03" db="EMBL/GenBank/DDBJ databases">
        <title>Soil Listeria distribution.</title>
        <authorList>
            <person name="Liao J."/>
            <person name="Wiedmann M."/>
        </authorList>
    </citation>
    <scope>NUCLEOTIDE SEQUENCE [LARGE SCALE GENOMIC DNA]</scope>
    <source>
        <strain evidence="4 6">FSL L7-1523</strain>
    </source>
</reference>
<proteinExistence type="predicted"/>
<dbReference type="InterPro" id="IPR049435">
    <property type="entry name" value="Cas_Cas6_C"/>
</dbReference>
<dbReference type="Gene3D" id="3.30.70.1890">
    <property type="match status" value="1"/>
</dbReference>
<dbReference type="GO" id="GO:0016788">
    <property type="term" value="F:hydrolase activity, acting on ester bonds"/>
    <property type="evidence" value="ECO:0007669"/>
    <property type="project" value="InterPro"/>
</dbReference>
<dbReference type="Gene3D" id="3.30.70.1900">
    <property type="match status" value="1"/>
</dbReference>
<reference evidence="3" key="2">
    <citation type="submission" date="2015-03" db="EMBL/GenBank/DDBJ databases">
        <authorList>
            <person name="Murphy D."/>
        </authorList>
    </citation>
    <scope>NUCLEOTIDE SEQUENCE [LARGE SCALE GENOMIC DNA]</scope>
    <source>
        <strain evidence="3">WS 4560</strain>
    </source>
</reference>
<keyword evidence="5" id="KW-1185">Reference proteome</keyword>
<dbReference type="KEGG" id="lwi:UE46_03580"/>
<gene>
    <name evidence="4" type="primary">cas6</name>
    <name evidence="4" type="ORF">HB943_08895</name>
    <name evidence="3" type="ORF">UE46_03580</name>
</gene>